<dbReference type="RefSeq" id="WP_263371580.1">
    <property type="nucleotide sequence ID" value="NZ_JAGSYD010000003.1"/>
</dbReference>
<evidence type="ECO:0000256" key="2">
    <source>
        <dbReference type="SAM" id="Phobius"/>
    </source>
</evidence>
<keyword evidence="4" id="KW-1185">Reference proteome</keyword>
<dbReference type="SUPFAM" id="SSF52540">
    <property type="entry name" value="P-loop containing nucleoside triphosphate hydrolases"/>
    <property type="match status" value="1"/>
</dbReference>
<keyword evidence="2" id="KW-0472">Membrane</keyword>
<sequence>MTGLTPPKLRQMVTEAVFRRKTVFWRVFLVVFGLALLASFAIPKRYVSEARLMVQPVRATGPLTTTPTDRLVAANQVSPEEINSEVSLLQSQGVARRALGQSLTAPQSRSEEQDAQTLERHLTVDAVHQTNLIHVEMVGKSPADATATLRRVLNAYFEERGGSGISSGAAGFFDRQAAAKNQQIADDQQKLTQFEVDHGIADLDEQKKLQVESISGLQAQMRGAEAQLAAQRSRTAANKRELSLTPARSRTVERTATNQYSQERLGTSLVDLENRRTELMKRYPPTDRQVVEANEKIATTRAAIAQAGENPAAETTTDVNPVYQQLSSAVALSQGEASAESAQVAEIRAQMKSAQGRLEELEQATAEYNELKRQLAQAQADFTLYAQRRDEARISEALDKARMFNVSLAEAPMASSLPVRPKPVVYMAAGTVAALLLGILAALYADTVGEQVYNPSQLDQRTGMRTIATLAEEDGGVSEANRLEYQRILLAIRQGLESRLDVQGGGRSGHTAAEQDGSLAGYCVAFVSALRGEGSSHLATQLASEASRERFHKVAVLDARLLLRKFETEEDLTFAVRHDEERGFWVLDIAEPGLSVGAGETTAATSLHKTFSSRLRPMLIEARREFDFIFIDCPSLQDSTLAPELARTIDGYVAVVGAGYARKQNIEGMNAALTGITAPLLGWVLTRRTYPVPRWIYGLIG</sequence>
<keyword evidence="1" id="KW-0175">Coiled coil</keyword>
<keyword evidence="2" id="KW-0812">Transmembrane</keyword>
<reference evidence="4" key="1">
    <citation type="journal article" date="2019" name="Int. J. Syst. Evol. Microbiol.">
        <title>The Global Catalogue of Microorganisms (GCM) 10K type strain sequencing project: providing services to taxonomists for standard genome sequencing and annotation.</title>
        <authorList>
            <consortium name="The Broad Institute Genomics Platform"/>
            <consortium name="The Broad Institute Genome Sequencing Center for Infectious Disease"/>
            <person name="Wu L."/>
            <person name="Ma J."/>
        </authorList>
    </citation>
    <scope>NUCLEOTIDE SEQUENCE [LARGE SCALE GENOMIC DNA]</scope>
    <source>
        <strain evidence="4">CGMCC 1.16026</strain>
    </source>
</reference>
<evidence type="ECO:0000256" key="1">
    <source>
        <dbReference type="SAM" id="Coils"/>
    </source>
</evidence>
<dbReference type="InterPro" id="IPR027417">
    <property type="entry name" value="P-loop_NTPase"/>
</dbReference>
<feature type="coiled-coil region" evidence="1">
    <location>
        <begin position="344"/>
        <end position="388"/>
    </location>
</feature>
<dbReference type="PANTHER" id="PTHR32309">
    <property type="entry name" value="TYROSINE-PROTEIN KINASE"/>
    <property type="match status" value="1"/>
</dbReference>
<evidence type="ECO:0000313" key="3">
    <source>
        <dbReference type="EMBL" id="MFC6645194.1"/>
    </source>
</evidence>
<proteinExistence type="predicted"/>
<keyword evidence="2" id="KW-1133">Transmembrane helix</keyword>
<gene>
    <name evidence="3" type="ORF">ACFQBQ_06245</name>
</gene>
<organism evidence="3 4">
    <name type="scientific">Granulicella cerasi</name>
    <dbReference type="NCBI Taxonomy" id="741063"/>
    <lineage>
        <taxon>Bacteria</taxon>
        <taxon>Pseudomonadati</taxon>
        <taxon>Acidobacteriota</taxon>
        <taxon>Terriglobia</taxon>
        <taxon>Terriglobales</taxon>
        <taxon>Acidobacteriaceae</taxon>
        <taxon>Granulicella</taxon>
    </lineage>
</organism>
<dbReference type="Gene3D" id="3.40.50.300">
    <property type="entry name" value="P-loop containing nucleotide triphosphate hydrolases"/>
    <property type="match status" value="1"/>
</dbReference>
<dbReference type="InterPro" id="IPR050445">
    <property type="entry name" value="Bact_polysacc_biosynth/exp"/>
</dbReference>
<dbReference type="EMBL" id="JBHSWI010000001">
    <property type="protein sequence ID" value="MFC6645194.1"/>
    <property type="molecule type" value="Genomic_DNA"/>
</dbReference>
<accession>A0ABW1Z6V4</accession>
<name>A0ABW1Z6V4_9BACT</name>
<dbReference type="PANTHER" id="PTHR32309:SF13">
    <property type="entry name" value="FERRIC ENTEROBACTIN TRANSPORT PROTEIN FEPE"/>
    <property type="match status" value="1"/>
</dbReference>
<dbReference type="Proteomes" id="UP001596391">
    <property type="component" value="Unassembled WGS sequence"/>
</dbReference>
<feature type="transmembrane region" description="Helical" evidence="2">
    <location>
        <begin position="23"/>
        <end position="43"/>
    </location>
</feature>
<evidence type="ECO:0000313" key="4">
    <source>
        <dbReference type="Proteomes" id="UP001596391"/>
    </source>
</evidence>
<comment type="caution">
    <text evidence="3">The sequence shown here is derived from an EMBL/GenBank/DDBJ whole genome shotgun (WGS) entry which is preliminary data.</text>
</comment>
<protein>
    <submittedName>
        <fullName evidence="3">Exopolysaccharide transport family protein</fullName>
    </submittedName>
</protein>